<evidence type="ECO:0000313" key="1">
    <source>
        <dbReference type="EMBL" id="JAH09102.1"/>
    </source>
</evidence>
<dbReference type="EMBL" id="GBXM01099475">
    <property type="protein sequence ID" value="JAH09102.1"/>
    <property type="molecule type" value="Transcribed_RNA"/>
</dbReference>
<reference evidence="1" key="2">
    <citation type="journal article" date="2015" name="Fish Shellfish Immunol.">
        <title>Early steps in the European eel (Anguilla anguilla)-Vibrio vulnificus interaction in the gills: Role of the RtxA13 toxin.</title>
        <authorList>
            <person name="Callol A."/>
            <person name="Pajuelo D."/>
            <person name="Ebbesson L."/>
            <person name="Teles M."/>
            <person name="MacKenzie S."/>
            <person name="Amaro C."/>
        </authorList>
    </citation>
    <scope>NUCLEOTIDE SEQUENCE</scope>
</reference>
<organism evidence="1">
    <name type="scientific">Anguilla anguilla</name>
    <name type="common">European freshwater eel</name>
    <name type="synonym">Muraena anguilla</name>
    <dbReference type="NCBI Taxonomy" id="7936"/>
    <lineage>
        <taxon>Eukaryota</taxon>
        <taxon>Metazoa</taxon>
        <taxon>Chordata</taxon>
        <taxon>Craniata</taxon>
        <taxon>Vertebrata</taxon>
        <taxon>Euteleostomi</taxon>
        <taxon>Actinopterygii</taxon>
        <taxon>Neopterygii</taxon>
        <taxon>Teleostei</taxon>
        <taxon>Anguilliformes</taxon>
        <taxon>Anguillidae</taxon>
        <taxon>Anguilla</taxon>
    </lineage>
</organism>
<name>A0A0E9PXT1_ANGAN</name>
<protein>
    <submittedName>
        <fullName evidence="1">Uncharacterized protein</fullName>
    </submittedName>
</protein>
<proteinExistence type="predicted"/>
<reference evidence="1" key="1">
    <citation type="submission" date="2014-11" db="EMBL/GenBank/DDBJ databases">
        <authorList>
            <person name="Amaro Gonzalez C."/>
        </authorList>
    </citation>
    <scope>NUCLEOTIDE SEQUENCE</scope>
</reference>
<sequence length="41" mass="4758">MVYNTAHQRTSNQKVHCCQLINNSHCDWLTLLPVNPKHALK</sequence>
<accession>A0A0E9PXT1</accession>
<dbReference type="AlphaFoldDB" id="A0A0E9PXT1"/>